<accession>A0A5J5LLD3</accession>
<feature type="region of interest" description="Disordered" evidence="1">
    <location>
        <begin position="86"/>
        <end position="107"/>
    </location>
</feature>
<protein>
    <submittedName>
        <fullName evidence="2">ArsR family transcriptional regulator</fullName>
    </submittedName>
</protein>
<organism evidence="2 3">
    <name type="scientific">Haloarcula hispanica</name>
    <dbReference type="NCBI Taxonomy" id="51589"/>
    <lineage>
        <taxon>Archaea</taxon>
        <taxon>Methanobacteriati</taxon>
        <taxon>Methanobacteriota</taxon>
        <taxon>Stenosarchaea group</taxon>
        <taxon>Halobacteria</taxon>
        <taxon>Halobacteriales</taxon>
        <taxon>Haloarculaceae</taxon>
        <taxon>Haloarcula</taxon>
    </lineage>
</organism>
<sequence>MRLSGSWQSVWDDRILEWMSENEGSGTPKQLNESGLIRVSQTHIARRCKELAEHGLLRHVGNGAYVITEEGEAYLDEEYDAEEGVYVDGENDLSEPSSPAEPETNDV</sequence>
<dbReference type="SUPFAM" id="SSF46785">
    <property type="entry name" value="Winged helix' DNA-binding domain"/>
    <property type="match status" value="1"/>
</dbReference>
<comment type="caution">
    <text evidence="2">The sequence shown here is derived from an EMBL/GenBank/DDBJ whole genome shotgun (WGS) entry which is preliminary data.</text>
</comment>
<evidence type="ECO:0000313" key="2">
    <source>
        <dbReference type="EMBL" id="KAA9410244.1"/>
    </source>
</evidence>
<dbReference type="InterPro" id="IPR036388">
    <property type="entry name" value="WH-like_DNA-bd_sf"/>
</dbReference>
<dbReference type="InterPro" id="IPR036390">
    <property type="entry name" value="WH_DNA-bd_sf"/>
</dbReference>
<dbReference type="Gene3D" id="1.10.10.10">
    <property type="entry name" value="Winged helix-like DNA-binding domain superfamily/Winged helix DNA-binding domain"/>
    <property type="match status" value="1"/>
</dbReference>
<reference evidence="2 3" key="1">
    <citation type="submission" date="2018-11" db="EMBL/GenBank/DDBJ databases">
        <title>Genomic analysis of Haloarcula hispanica CBA1121.</title>
        <authorList>
            <person name="Kim Y.B."/>
            <person name="Roh S.W."/>
        </authorList>
    </citation>
    <scope>NUCLEOTIDE SEQUENCE [LARGE SCALE GENOMIC DNA]</scope>
    <source>
        <strain evidence="2 3">CBA1121</strain>
    </source>
</reference>
<name>A0A5J5LLD3_HALHI</name>
<dbReference type="Proteomes" id="UP000326244">
    <property type="component" value="Unassembled WGS sequence"/>
</dbReference>
<gene>
    <name evidence="2" type="ORF">EGO51_10660</name>
</gene>
<evidence type="ECO:0000313" key="3">
    <source>
        <dbReference type="Proteomes" id="UP000326244"/>
    </source>
</evidence>
<proteinExistence type="predicted"/>
<dbReference type="AlphaFoldDB" id="A0A5J5LLD3"/>
<dbReference type="EMBL" id="RQWK01000001">
    <property type="protein sequence ID" value="KAA9410244.1"/>
    <property type="molecule type" value="Genomic_DNA"/>
</dbReference>
<evidence type="ECO:0000256" key="1">
    <source>
        <dbReference type="SAM" id="MobiDB-lite"/>
    </source>
</evidence>